<proteinExistence type="predicted"/>
<accession>A0A239F413</accession>
<dbReference type="OrthoDB" id="9965356at2"/>
<name>A0A239F413_9NOCA</name>
<organism evidence="1 2">
    <name type="scientific">Rhodococcoides kyotonense</name>
    <dbReference type="NCBI Taxonomy" id="398843"/>
    <lineage>
        <taxon>Bacteria</taxon>
        <taxon>Bacillati</taxon>
        <taxon>Actinomycetota</taxon>
        <taxon>Actinomycetes</taxon>
        <taxon>Mycobacteriales</taxon>
        <taxon>Nocardiaceae</taxon>
        <taxon>Rhodococcoides</taxon>
    </lineage>
</organism>
<protein>
    <submittedName>
        <fullName evidence="1">Uncharacterized protein</fullName>
    </submittedName>
</protein>
<evidence type="ECO:0000313" key="2">
    <source>
        <dbReference type="Proteomes" id="UP000198327"/>
    </source>
</evidence>
<reference evidence="2" key="1">
    <citation type="submission" date="2017-06" db="EMBL/GenBank/DDBJ databases">
        <authorList>
            <person name="Varghese N."/>
            <person name="Submissions S."/>
        </authorList>
    </citation>
    <scope>NUCLEOTIDE SEQUENCE [LARGE SCALE GENOMIC DNA]</scope>
    <source>
        <strain evidence="2">JCM 23211</strain>
    </source>
</reference>
<dbReference type="RefSeq" id="WP_089244047.1">
    <property type="nucleotide sequence ID" value="NZ_FZOW01000003.1"/>
</dbReference>
<keyword evidence="2" id="KW-1185">Reference proteome</keyword>
<dbReference type="AlphaFoldDB" id="A0A239F413"/>
<gene>
    <name evidence="1" type="ORF">SAMN05421642_10362</name>
</gene>
<dbReference type="Proteomes" id="UP000198327">
    <property type="component" value="Unassembled WGS sequence"/>
</dbReference>
<dbReference type="EMBL" id="FZOW01000003">
    <property type="protein sequence ID" value="SNS50844.1"/>
    <property type="molecule type" value="Genomic_DNA"/>
</dbReference>
<evidence type="ECO:0000313" key="1">
    <source>
        <dbReference type="EMBL" id="SNS50844.1"/>
    </source>
</evidence>
<sequence length="70" mass="8296">MPVPYPEPHQLPVVMCEISGCPYRRRCPRGEYAHVCQQHQRMYDMFGDFDRPLNKKSVELRYTLHGYPAV</sequence>